<evidence type="ECO:0000256" key="8">
    <source>
        <dbReference type="PROSITE-ProRule" id="PRU00288"/>
    </source>
</evidence>
<feature type="domain" description="Arf-GAP" evidence="10">
    <location>
        <begin position="1"/>
        <end position="127"/>
    </location>
</feature>
<keyword evidence="13" id="KW-1185">Reference proteome</keyword>
<keyword evidence="4 8" id="KW-0863">Zinc-finger</keyword>
<dbReference type="GO" id="GO:0098793">
    <property type="term" value="C:presynapse"/>
    <property type="evidence" value="ECO:0007669"/>
    <property type="project" value="GOC"/>
</dbReference>
<dbReference type="Proteomes" id="UP000663852">
    <property type="component" value="Unassembled WGS sequence"/>
</dbReference>
<dbReference type="PANTHER" id="PTHR46097">
    <property type="entry name" value="G PROTEIN-COUPLED RECEPTOR KINASE INTERACTING ARFGAP"/>
    <property type="match status" value="1"/>
</dbReference>
<feature type="compositionally biased region" description="Basic residues" evidence="9">
    <location>
        <begin position="444"/>
        <end position="453"/>
    </location>
</feature>
<comment type="caution">
    <text evidence="12">The sequence shown here is derived from an EMBL/GenBank/DDBJ whole genome shotgun (WGS) entry which is preliminary data.</text>
</comment>
<dbReference type="EMBL" id="CAJNOJ010000019">
    <property type="protein sequence ID" value="CAF0833048.1"/>
    <property type="molecule type" value="Genomic_DNA"/>
</dbReference>
<evidence type="ECO:0000259" key="10">
    <source>
        <dbReference type="PROSITE" id="PS50115"/>
    </source>
</evidence>
<evidence type="ECO:0000256" key="4">
    <source>
        <dbReference type="ARBA" id="ARBA00022771"/>
    </source>
</evidence>
<evidence type="ECO:0000256" key="5">
    <source>
        <dbReference type="ARBA" id="ARBA00022833"/>
    </source>
</evidence>
<feature type="region of interest" description="Disordered" evidence="9">
    <location>
        <begin position="1"/>
        <end position="21"/>
    </location>
</feature>
<dbReference type="InterPro" id="IPR037278">
    <property type="entry name" value="ARFGAP/RecO"/>
</dbReference>
<dbReference type="OrthoDB" id="5588096at2759"/>
<evidence type="ECO:0000256" key="6">
    <source>
        <dbReference type="ARBA" id="ARBA00023043"/>
    </source>
</evidence>
<name>A0A815ISW7_ADIRI</name>
<gene>
    <name evidence="11" type="ORF">EDS130_LOCUS6439</name>
    <name evidence="12" type="ORF">XAT740_LOCUS32469</name>
</gene>
<feature type="compositionally biased region" description="Polar residues" evidence="9">
    <location>
        <begin position="670"/>
        <end position="689"/>
    </location>
</feature>
<dbReference type="InterPro" id="IPR022018">
    <property type="entry name" value="GIT1_C"/>
</dbReference>
<dbReference type="InterPro" id="IPR036770">
    <property type="entry name" value="Ankyrin_rpt-contain_sf"/>
</dbReference>
<feature type="region of interest" description="Disordered" evidence="9">
    <location>
        <begin position="668"/>
        <end position="723"/>
    </location>
</feature>
<dbReference type="GO" id="GO:0031267">
    <property type="term" value="F:small GTPase binding"/>
    <property type="evidence" value="ECO:0007669"/>
    <property type="project" value="TreeGrafter"/>
</dbReference>
<dbReference type="Gene3D" id="1.25.40.20">
    <property type="entry name" value="Ankyrin repeat-containing domain"/>
    <property type="match status" value="1"/>
</dbReference>
<dbReference type="SMART" id="SM00105">
    <property type="entry name" value="ArfGap"/>
    <property type="match status" value="1"/>
</dbReference>
<evidence type="ECO:0000256" key="1">
    <source>
        <dbReference type="ARBA" id="ARBA00022468"/>
    </source>
</evidence>
<dbReference type="InterPro" id="IPR002110">
    <property type="entry name" value="Ankyrin_rpt"/>
</dbReference>
<dbReference type="CDD" id="cd08833">
    <property type="entry name" value="ArfGap_GIT"/>
    <property type="match status" value="1"/>
</dbReference>
<keyword evidence="5" id="KW-0862">Zinc</keyword>
<dbReference type="PANTHER" id="PTHR46097:SF3">
    <property type="entry name" value="ARF GTPASE-ACTIVATING PROTEIN GIT"/>
    <property type="match status" value="1"/>
</dbReference>
<feature type="repeat" description="ANK" evidence="7">
    <location>
        <begin position="167"/>
        <end position="199"/>
    </location>
</feature>
<dbReference type="PROSITE" id="PS50115">
    <property type="entry name" value="ARFGAP"/>
    <property type="match status" value="1"/>
</dbReference>
<accession>A0A815ISW7</accession>
<dbReference type="InterPro" id="IPR001164">
    <property type="entry name" value="ArfGAP_dom"/>
</dbReference>
<dbReference type="GO" id="GO:0036465">
    <property type="term" value="P:synaptic vesicle recycling"/>
    <property type="evidence" value="ECO:0007669"/>
    <property type="project" value="TreeGrafter"/>
</dbReference>
<keyword evidence="1" id="KW-0343">GTPase activation</keyword>
<dbReference type="InterPro" id="IPR038508">
    <property type="entry name" value="ArfGAP_dom_sf"/>
</dbReference>
<dbReference type="InterPro" id="IPR013724">
    <property type="entry name" value="GIT_SHD"/>
</dbReference>
<dbReference type="GO" id="GO:0032012">
    <property type="term" value="P:regulation of ARF protein signal transduction"/>
    <property type="evidence" value="ECO:0007669"/>
    <property type="project" value="InterPro"/>
</dbReference>
<feature type="compositionally biased region" description="Polar residues" evidence="9">
    <location>
        <begin position="701"/>
        <end position="718"/>
    </location>
</feature>
<keyword evidence="2" id="KW-0479">Metal-binding</keyword>
<dbReference type="GO" id="GO:0008277">
    <property type="term" value="P:regulation of G protein-coupled receptor signaling pathway"/>
    <property type="evidence" value="ECO:0007669"/>
    <property type="project" value="TreeGrafter"/>
</dbReference>
<dbReference type="PROSITE" id="PS50088">
    <property type="entry name" value="ANK_REPEAT"/>
    <property type="match status" value="1"/>
</dbReference>
<keyword evidence="3" id="KW-0677">Repeat</keyword>
<dbReference type="Gene3D" id="1.10.220.150">
    <property type="entry name" value="Arf GTPase activating protein"/>
    <property type="match status" value="1"/>
</dbReference>
<dbReference type="Proteomes" id="UP000663828">
    <property type="component" value="Unassembled WGS sequence"/>
</dbReference>
<reference evidence="12" key="1">
    <citation type="submission" date="2021-02" db="EMBL/GenBank/DDBJ databases">
        <authorList>
            <person name="Nowell W R."/>
        </authorList>
    </citation>
    <scope>NUCLEOTIDE SEQUENCE</scope>
</reference>
<protein>
    <recommendedName>
        <fullName evidence="10">Arf-GAP domain-containing protein</fullName>
    </recommendedName>
</protein>
<feature type="region of interest" description="Disordered" evidence="9">
    <location>
        <begin position="604"/>
        <end position="646"/>
    </location>
</feature>
<dbReference type="SUPFAM" id="SSF57863">
    <property type="entry name" value="ArfGap/RecO-like zinc finger"/>
    <property type="match status" value="1"/>
</dbReference>
<dbReference type="Pfam" id="PF01412">
    <property type="entry name" value="ArfGap"/>
    <property type="match status" value="1"/>
</dbReference>
<dbReference type="AlphaFoldDB" id="A0A815ISW7"/>
<proteinExistence type="predicted"/>
<dbReference type="InterPro" id="IPR047161">
    <property type="entry name" value="GIT-like"/>
</dbReference>
<evidence type="ECO:0000256" key="3">
    <source>
        <dbReference type="ARBA" id="ARBA00022737"/>
    </source>
</evidence>
<dbReference type="GO" id="GO:0007420">
    <property type="term" value="P:brain development"/>
    <property type="evidence" value="ECO:0007669"/>
    <property type="project" value="InterPro"/>
</dbReference>
<dbReference type="GO" id="GO:0005096">
    <property type="term" value="F:GTPase activator activity"/>
    <property type="evidence" value="ECO:0007669"/>
    <property type="project" value="UniProtKB-KW"/>
</dbReference>
<dbReference type="GO" id="GO:0008270">
    <property type="term" value="F:zinc ion binding"/>
    <property type="evidence" value="ECO:0007669"/>
    <property type="project" value="UniProtKB-KW"/>
</dbReference>
<keyword evidence="6 7" id="KW-0040">ANK repeat</keyword>
<feature type="compositionally biased region" description="Polar residues" evidence="9">
    <location>
        <begin position="468"/>
        <end position="481"/>
    </location>
</feature>
<dbReference type="Pfam" id="PF12205">
    <property type="entry name" value="GIT1_C"/>
    <property type="match status" value="1"/>
</dbReference>
<dbReference type="PRINTS" id="PR00405">
    <property type="entry name" value="REVINTRACTNG"/>
</dbReference>
<evidence type="ECO:0000313" key="11">
    <source>
        <dbReference type="EMBL" id="CAF0833048.1"/>
    </source>
</evidence>
<dbReference type="Pfam" id="PF08518">
    <property type="entry name" value="GIT_SHD"/>
    <property type="match status" value="2"/>
</dbReference>
<evidence type="ECO:0000256" key="7">
    <source>
        <dbReference type="PROSITE-ProRule" id="PRU00023"/>
    </source>
</evidence>
<evidence type="ECO:0000256" key="2">
    <source>
        <dbReference type="ARBA" id="ARBA00022723"/>
    </source>
</evidence>
<evidence type="ECO:0000313" key="12">
    <source>
        <dbReference type="EMBL" id="CAF1369698.1"/>
    </source>
</evidence>
<dbReference type="Gene3D" id="1.20.120.330">
    <property type="entry name" value="Nucleotidyltransferases domain 2"/>
    <property type="match status" value="1"/>
</dbReference>
<evidence type="ECO:0000256" key="9">
    <source>
        <dbReference type="SAM" id="MobiDB-lite"/>
    </source>
</evidence>
<feature type="region of interest" description="Disordered" evidence="9">
    <location>
        <begin position="429"/>
        <end position="492"/>
    </location>
</feature>
<organism evidence="12 13">
    <name type="scientific">Adineta ricciae</name>
    <name type="common">Rotifer</name>
    <dbReference type="NCBI Taxonomy" id="249248"/>
    <lineage>
        <taxon>Eukaryota</taxon>
        <taxon>Metazoa</taxon>
        <taxon>Spiralia</taxon>
        <taxon>Gnathifera</taxon>
        <taxon>Rotifera</taxon>
        <taxon>Eurotatoria</taxon>
        <taxon>Bdelloidea</taxon>
        <taxon>Adinetida</taxon>
        <taxon>Adinetidae</taxon>
        <taxon>Adineta</taxon>
    </lineage>
</organism>
<dbReference type="SMART" id="SM00555">
    <property type="entry name" value="GIT"/>
    <property type="match status" value="2"/>
</dbReference>
<evidence type="ECO:0000313" key="13">
    <source>
        <dbReference type="Proteomes" id="UP000663828"/>
    </source>
</evidence>
<sequence length="834" mass="93288">MVNTMPKGSETTAKECHDCGQSGPEWCSINHGVLLCDECCSVHLSLGRHISQIKSFKRSYWPPCQLNLIQELSSNGANLVWEYGLLDPQNKLPRKKPSAKDSLPVKADFIRTKYQQMAYINRLKEETNGTFEDLHLQLHSIARTDNIVTCLRFLSQGADPNYKNPETGTSSVHVAASRGQQNQIELLCIFGGDPAAIDSSGVSPEEHARANGYSDLADRLVELQYELTDRLTCFIGGKRPDHKTGVHINLPELNENLDISDQALLARKKLQQLPDQLFEDLAMDVFDEVERRELNTTWHAQVDKALIPLHVVPFLPVNPAFSATRNQGRQKLARYGPREFTTFIYDILNEVRRRYHGIVQQSPVSPGSSSKFHTLPRQHNQTNITNNNASVSTQDMLHANGQSIMSSTAALINAFIDSDDEPLYDKVASDEDYSSLPPNEQQKRSKMHKKAKKPLTGDSSKEHFADGSLQSPSGSMNFSEISNDEMPRNHRSNDLKSRVANTELQLKYLACAHIDLKNELAVLHQMIQRLLDESLLNKVDFQVSNDVITNHDNNISCSHMEVHTSGMINGDDTNRIINKSIQQLFDNHSRQSSPIVESDYDNTTVVEDPDNPGTHIIRQTSLAHDKRSSRSMQRFPQAEDDSTNGLSTARAFRSTDYINATNIEVPISKSPATNANSGQKSAIPTSNGRARSCSGGRNKVVSPSVQTRKGSTGQTESSADIDKRTRKITHRIAELFSLIKENQSDRYVTCADRINSSVQDMIRLFDRLSLTEDIRTNLDLLNSSAQQLLAHATLKEKLPMPNSTSRTEQIQFIIDDCYNIALATKSLVGLYQKL</sequence>
<dbReference type="SUPFAM" id="SSF48403">
    <property type="entry name" value="Ankyrin repeat"/>
    <property type="match status" value="1"/>
</dbReference>
<dbReference type="EMBL" id="CAJNOR010003031">
    <property type="protein sequence ID" value="CAF1369698.1"/>
    <property type="molecule type" value="Genomic_DNA"/>
</dbReference>